<dbReference type="EnsemblPlants" id="Kaladp0053s0647.1.v1.1">
    <property type="protein sequence ID" value="Kaladp0053s0647.1.v1.1.CDS.1"/>
    <property type="gene ID" value="Kaladp0053s0647.v1.1"/>
</dbReference>
<dbReference type="AlphaFoldDB" id="A0A7N0U5F9"/>
<dbReference type="Gramene" id="Kaladp0053s0647.1.v1.1">
    <property type="protein sequence ID" value="Kaladp0053s0647.1.v1.1.CDS.1"/>
    <property type="gene ID" value="Kaladp0053s0647.v1.1"/>
</dbReference>
<organism evidence="1 2">
    <name type="scientific">Kalanchoe fedtschenkoi</name>
    <name type="common">Lavender scallops</name>
    <name type="synonym">South American air plant</name>
    <dbReference type="NCBI Taxonomy" id="63787"/>
    <lineage>
        <taxon>Eukaryota</taxon>
        <taxon>Viridiplantae</taxon>
        <taxon>Streptophyta</taxon>
        <taxon>Embryophyta</taxon>
        <taxon>Tracheophyta</taxon>
        <taxon>Spermatophyta</taxon>
        <taxon>Magnoliopsida</taxon>
        <taxon>eudicotyledons</taxon>
        <taxon>Gunneridae</taxon>
        <taxon>Pentapetalae</taxon>
        <taxon>Saxifragales</taxon>
        <taxon>Crassulaceae</taxon>
        <taxon>Kalanchoe</taxon>
    </lineage>
</organism>
<accession>A0A7N0U5F9</accession>
<sequence length="56" mass="6820">MFDIQIDLIKRLLYFMMKLLRETNYSTEKAAVLMRAQLQTKILRNFYLHHCILENS</sequence>
<proteinExistence type="predicted"/>
<keyword evidence="2" id="KW-1185">Reference proteome</keyword>
<evidence type="ECO:0000313" key="2">
    <source>
        <dbReference type="Proteomes" id="UP000594263"/>
    </source>
</evidence>
<evidence type="ECO:0000313" key="1">
    <source>
        <dbReference type="EnsemblPlants" id="Kaladp0053s0647.1.v1.1.CDS.1"/>
    </source>
</evidence>
<protein>
    <submittedName>
        <fullName evidence="1">Uncharacterized protein</fullName>
    </submittedName>
</protein>
<reference evidence="1" key="1">
    <citation type="submission" date="2021-01" db="UniProtKB">
        <authorList>
            <consortium name="EnsemblPlants"/>
        </authorList>
    </citation>
    <scope>IDENTIFICATION</scope>
</reference>
<dbReference type="Proteomes" id="UP000594263">
    <property type="component" value="Unplaced"/>
</dbReference>
<name>A0A7N0U5F9_KALFE</name>